<organism evidence="1 2">
    <name type="scientific">Diploscapter pachys</name>
    <dbReference type="NCBI Taxonomy" id="2018661"/>
    <lineage>
        <taxon>Eukaryota</taxon>
        <taxon>Metazoa</taxon>
        <taxon>Ecdysozoa</taxon>
        <taxon>Nematoda</taxon>
        <taxon>Chromadorea</taxon>
        <taxon>Rhabditida</taxon>
        <taxon>Rhabditina</taxon>
        <taxon>Rhabditomorpha</taxon>
        <taxon>Rhabditoidea</taxon>
        <taxon>Rhabditidae</taxon>
        <taxon>Diploscapter</taxon>
    </lineage>
</organism>
<gene>
    <name evidence="1" type="ORF">WR25_04798</name>
</gene>
<dbReference type="Proteomes" id="UP000218231">
    <property type="component" value="Unassembled WGS sequence"/>
</dbReference>
<keyword evidence="2" id="KW-1185">Reference proteome</keyword>
<comment type="caution">
    <text evidence="1">The sequence shown here is derived from an EMBL/GenBank/DDBJ whole genome shotgun (WGS) entry which is preliminary data.</text>
</comment>
<sequence length="227" mass="24427">MTRWKRAGRSHAAMAGPPHAFQRANIRSSAFDRTKYLVAPDQIERVGDRRRRFGPAQRWLDGRLPGRPEAELAQDGARCGIVGEMPAGDAPQTQRVPRHRDDGMARLGRIAAPPGGGGEPVAKVGLAIHFRNANAADDGRGAIGPCKIMADDQHPCIIGCMGTGAKRLCIGQGVGVGDPAQHPGDRFVIDRRGQLGRILRPRRPERQSVGSREHSCSLLGHAAATRL</sequence>
<name>A0A2A2JY96_9BILA</name>
<proteinExistence type="predicted"/>
<evidence type="ECO:0000313" key="1">
    <source>
        <dbReference type="EMBL" id="PAV66582.1"/>
    </source>
</evidence>
<dbReference type="AlphaFoldDB" id="A0A2A2JY96"/>
<reference evidence="1 2" key="1">
    <citation type="journal article" date="2017" name="Curr. Biol.">
        <title>Genome architecture and evolution of a unichromosomal asexual nematode.</title>
        <authorList>
            <person name="Fradin H."/>
            <person name="Zegar C."/>
            <person name="Gutwein M."/>
            <person name="Lucas J."/>
            <person name="Kovtun M."/>
            <person name="Corcoran D."/>
            <person name="Baugh L.R."/>
            <person name="Kiontke K."/>
            <person name="Gunsalus K."/>
            <person name="Fitch D.H."/>
            <person name="Piano F."/>
        </authorList>
    </citation>
    <scope>NUCLEOTIDE SEQUENCE [LARGE SCALE GENOMIC DNA]</scope>
    <source>
        <strain evidence="1">PF1309</strain>
    </source>
</reference>
<accession>A0A2A2JY96</accession>
<dbReference type="EMBL" id="LIAE01010085">
    <property type="protein sequence ID" value="PAV66582.1"/>
    <property type="molecule type" value="Genomic_DNA"/>
</dbReference>
<evidence type="ECO:0000313" key="2">
    <source>
        <dbReference type="Proteomes" id="UP000218231"/>
    </source>
</evidence>
<protein>
    <submittedName>
        <fullName evidence="1">Uncharacterized protein</fullName>
    </submittedName>
</protein>